<evidence type="ECO:0000256" key="1">
    <source>
        <dbReference type="ARBA" id="ARBA00022448"/>
    </source>
</evidence>
<dbReference type="FunFam" id="3.40.50.300:FF:000032">
    <property type="entry name" value="Export ABC transporter ATP-binding protein"/>
    <property type="match status" value="1"/>
</dbReference>
<dbReference type="InterPro" id="IPR027417">
    <property type="entry name" value="P-loop_NTPase"/>
</dbReference>
<evidence type="ECO:0000313" key="6">
    <source>
        <dbReference type="Proteomes" id="UP000050975"/>
    </source>
</evidence>
<dbReference type="GO" id="GO:0016887">
    <property type="term" value="F:ATP hydrolysis activity"/>
    <property type="evidence" value="ECO:0007669"/>
    <property type="project" value="InterPro"/>
</dbReference>
<dbReference type="SMART" id="SM00382">
    <property type="entry name" value="AAA"/>
    <property type="match status" value="1"/>
</dbReference>
<gene>
    <name evidence="5" type="ORF">AMJ74_05380</name>
</gene>
<dbReference type="InterPro" id="IPR003439">
    <property type="entry name" value="ABC_transporter-like_ATP-bd"/>
</dbReference>
<dbReference type="SUPFAM" id="SSF52540">
    <property type="entry name" value="P-loop containing nucleoside triphosphate hydrolases"/>
    <property type="match status" value="1"/>
</dbReference>
<keyword evidence="3" id="KW-0067">ATP-binding</keyword>
<evidence type="ECO:0000256" key="3">
    <source>
        <dbReference type="ARBA" id="ARBA00022840"/>
    </source>
</evidence>
<dbReference type="GO" id="GO:0005524">
    <property type="term" value="F:ATP binding"/>
    <property type="evidence" value="ECO:0007669"/>
    <property type="project" value="UniProtKB-KW"/>
</dbReference>
<dbReference type="Proteomes" id="UP000050975">
    <property type="component" value="Unassembled WGS sequence"/>
</dbReference>
<dbReference type="GO" id="GO:0022857">
    <property type="term" value="F:transmembrane transporter activity"/>
    <property type="evidence" value="ECO:0007669"/>
    <property type="project" value="TreeGrafter"/>
</dbReference>
<dbReference type="CDD" id="cd03255">
    <property type="entry name" value="ABC_MJ0796_LolCDE_FtsE"/>
    <property type="match status" value="1"/>
</dbReference>
<organism evidence="5 6">
    <name type="scientific">candidate division WOR_3 bacterium SM1_77</name>
    <dbReference type="NCBI Taxonomy" id="1703778"/>
    <lineage>
        <taxon>Bacteria</taxon>
        <taxon>Bacteria division WOR-3</taxon>
    </lineage>
</organism>
<dbReference type="PANTHER" id="PTHR24220">
    <property type="entry name" value="IMPORT ATP-BINDING PROTEIN"/>
    <property type="match status" value="1"/>
</dbReference>
<dbReference type="InterPro" id="IPR017871">
    <property type="entry name" value="ABC_transporter-like_CS"/>
</dbReference>
<dbReference type="PROSITE" id="PS50893">
    <property type="entry name" value="ABC_TRANSPORTER_2"/>
    <property type="match status" value="1"/>
</dbReference>
<accession>A0A0S8JVC8</accession>
<keyword evidence="2" id="KW-0547">Nucleotide-binding</keyword>
<evidence type="ECO:0000259" key="4">
    <source>
        <dbReference type="PROSITE" id="PS50893"/>
    </source>
</evidence>
<evidence type="ECO:0000256" key="2">
    <source>
        <dbReference type="ARBA" id="ARBA00022741"/>
    </source>
</evidence>
<dbReference type="InterPro" id="IPR017911">
    <property type="entry name" value="MacB-like_ATP-bd"/>
</dbReference>
<dbReference type="Pfam" id="PF00005">
    <property type="entry name" value="ABC_tran"/>
    <property type="match status" value="1"/>
</dbReference>
<protein>
    <submittedName>
        <fullName evidence="5">ABC transporter</fullName>
    </submittedName>
</protein>
<feature type="domain" description="ABC transporter" evidence="4">
    <location>
        <begin position="12"/>
        <end position="240"/>
    </location>
</feature>
<dbReference type="GO" id="GO:0098796">
    <property type="term" value="C:membrane protein complex"/>
    <property type="evidence" value="ECO:0007669"/>
    <property type="project" value="UniProtKB-ARBA"/>
</dbReference>
<proteinExistence type="predicted"/>
<dbReference type="EMBL" id="LJVE01000108">
    <property type="protein sequence ID" value="KPL13370.1"/>
    <property type="molecule type" value="Genomic_DNA"/>
</dbReference>
<reference evidence="5 6" key="1">
    <citation type="journal article" date="2015" name="Microbiome">
        <title>Genomic resolution of linkages in carbon, nitrogen, and sulfur cycling among widespread estuary sediment bacteria.</title>
        <authorList>
            <person name="Baker B.J."/>
            <person name="Lazar C.S."/>
            <person name="Teske A.P."/>
            <person name="Dick G.J."/>
        </authorList>
    </citation>
    <scope>NUCLEOTIDE SEQUENCE [LARGE SCALE GENOMIC DNA]</scope>
    <source>
        <strain evidence="5">SM1_77</strain>
    </source>
</reference>
<dbReference type="InterPro" id="IPR015854">
    <property type="entry name" value="ABC_transpr_LolD-like"/>
</dbReference>
<comment type="caution">
    <text evidence="5">The sequence shown here is derived from an EMBL/GenBank/DDBJ whole genome shotgun (WGS) entry which is preliminary data.</text>
</comment>
<keyword evidence="1" id="KW-0813">Transport</keyword>
<dbReference type="AlphaFoldDB" id="A0A0S8JVC8"/>
<name>A0A0S8JVC8_UNCW3</name>
<dbReference type="PROSITE" id="PS00211">
    <property type="entry name" value="ABC_TRANSPORTER_1"/>
    <property type="match status" value="1"/>
</dbReference>
<dbReference type="PANTHER" id="PTHR24220:SF86">
    <property type="entry name" value="ABC TRANSPORTER ABCH.1"/>
    <property type="match status" value="1"/>
</dbReference>
<dbReference type="InterPro" id="IPR003593">
    <property type="entry name" value="AAA+_ATPase"/>
</dbReference>
<sequence length="240" mass="26468">MYLSVDKGGVLVQTINLYKDYRIGKVLFPALRGVDVKIKDGEFTAIAGPSGSGKTTLLNIIGCLDIPTKGDVLINGTNINQLTSKEKASLRRNEIGFVFQTFNLIPVLTAYENVEIPLILLETEASRKKDTITSMLEEVGLGEFINRRPNEMSGGQQQRVAIARALIKNPSIVLADEPTANLDSTTAKEILGLMQELNEKHKTTFIFSTHDQLVMDFSRRTVSLRDGKVVEDKTKKRGSG</sequence>
<evidence type="ECO:0000313" key="5">
    <source>
        <dbReference type="EMBL" id="KPL13370.1"/>
    </source>
</evidence>
<dbReference type="Gene3D" id="3.40.50.300">
    <property type="entry name" value="P-loop containing nucleotide triphosphate hydrolases"/>
    <property type="match status" value="1"/>
</dbReference>
<dbReference type="GO" id="GO:0005886">
    <property type="term" value="C:plasma membrane"/>
    <property type="evidence" value="ECO:0007669"/>
    <property type="project" value="TreeGrafter"/>
</dbReference>